<dbReference type="GO" id="GO:0005886">
    <property type="term" value="C:plasma membrane"/>
    <property type="evidence" value="ECO:0007669"/>
    <property type="project" value="InterPro"/>
</dbReference>
<accession>A0A182D3D4</accession>
<evidence type="ECO:0000313" key="8">
    <source>
        <dbReference type="EMBL" id="BAR99252.1"/>
    </source>
</evidence>
<feature type="transmembrane region" description="Helical" evidence="6">
    <location>
        <begin position="50"/>
        <end position="73"/>
    </location>
</feature>
<evidence type="ECO:0000256" key="4">
    <source>
        <dbReference type="ARBA" id="ARBA00023136"/>
    </source>
</evidence>
<dbReference type="InterPro" id="IPR010445">
    <property type="entry name" value="LapA_dom"/>
</dbReference>
<keyword evidence="2 6" id="KW-0812">Transmembrane</keyword>
<sequence length="121" mass="12680">MLKKLVFLIVGLPIGIALVVLAVANRAPVTLILDPFAGSPAEAAYSWSVPLYLIVFATLVLGVILGGVASWWSTGRRRGAGKRGRVQAPVTQAEIERLRTAASPSGEAVPAALPRPRRSAA</sequence>
<feature type="domain" description="Lipopolysaccharide assembly protein A" evidence="7">
    <location>
        <begin position="46"/>
        <end position="87"/>
    </location>
</feature>
<dbReference type="EMBL" id="AP014854">
    <property type="protein sequence ID" value="BAR99252.1"/>
    <property type="molecule type" value="Genomic_DNA"/>
</dbReference>
<evidence type="ECO:0000256" key="5">
    <source>
        <dbReference type="SAM" id="MobiDB-lite"/>
    </source>
</evidence>
<dbReference type="OrthoDB" id="7868067at2"/>
<protein>
    <submittedName>
        <fullName evidence="8">Permease of the major facilitator superfamily</fullName>
    </submittedName>
</protein>
<dbReference type="Pfam" id="PF06305">
    <property type="entry name" value="LapA_dom"/>
    <property type="match status" value="1"/>
</dbReference>
<proteinExistence type="predicted"/>
<name>A0A182D3D4_BLAVI</name>
<evidence type="ECO:0000256" key="1">
    <source>
        <dbReference type="ARBA" id="ARBA00022475"/>
    </source>
</evidence>
<keyword evidence="4 6" id="KW-0472">Membrane</keyword>
<feature type="region of interest" description="Disordered" evidence="5">
    <location>
        <begin position="100"/>
        <end position="121"/>
    </location>
</feature>
<reference evidence="8" key="1">
    <citation type="journal article" date="2015" name="Genome Announc.">
        <title>Complete Genome Sequence of the Bacteriochlorophyll b-Producing Photosynthetic Bacterium Blastochloris viridis.</title>
        <authorList>
            <person name="Tsukatani Y."/>
            <person name="Hirose Y."/>
            <person name="Harada J."/>
            <person name="Misawa N."/>
            <person name="Mori K."/>
            <person name="Inoue K."/>
            <person name="Tamiaki H."/>
        </authorList>
    </citation>
    <scope>NUCLEOTIDE SEQUENCE [LARGE SCALE GENOMIC DNA]</scope>
    <source>
        <strain evidence="8">DSM 133</strain>
    </source>
</reference>
<evidence type="ECO:0000259" key="7">
    <source>
        <dbReference type="Pfam" id="PF06305"/>
    </source>
</evidence>
<gene>
    <name evidence="8" type="ORF">BV133_1659</name>
</gene>
<keyword evidence="1" id="KW-1003">Cell membrane</keyword>
<evidence type="ECO:0000256" key="6">
    <source>
        <dbReference type="SAM" id="Phobius"/>
    </source>
</evidence>
<dbReference type="KEGG" id="bvr:BVIR_3020"/>
<keyword evidence="3 6" id="KW-1133">Transmembrane helix</keyword>
<dbReference type="AlphaFoldDB" id="A0A182D3D4"/>
<evidence type="ECO:0000256" key="2">
    <source>
        <dbReference type="ARBA" id="ARBA00022692"/>
    </source>
</evidence>
<evidence type="ECO:0000256" key="3">
    <source>
        <dbReference type="ARBA" id="ARBA00022989"/>
    </source>
</evidence>
<organism evidence="8">
    <name type="scientific">Blastochloris viridis</name>
    <name type="common">Rhodopseudomonas viridis</name>
    <dbReference type="NCBI Taxonomy" id="1079"/>
    <lineage>
        <taxon>Bacteria</taxon>
        <taxon>Pseudomonadati</taxon>
        <taxon>Pseudomonadota</taxon>
        <taxon>Alphaproteobacteria</taxon>
        <taxon>Hyphomicrobiales</taxon>
        <taxon>Blastochloridaceae</taxon>
        <taxon>Blastochloris</taxon>
    </lineage>
</organism>